<feature type="compositionally biased region" description="Basic and acidic residues" evidence="1">
    <location>
        <begin position="51"/>
        <end position="63"/>
    </location>
</feature>
<evidence type="ECO:0000256" key="1">
    <source>
        <dbReference type="SAM" id="MobiDB-lite"/>
    </source>
</evidence>
<comment type="caution">
    <text evidence="2">The sequence shown here is derived from an EMBL/GenBank/DDBJ whole genome shotgun (WGS) entry which is preliminary data.</text>
</comment>
<gene>
    <name evidence="2" type="ORF">BFJ65_g16846</name>
</gene>
<name>A0A3L6MVS0_FUSOX</name>
<evidence type="ECO:0000313" key="3">
    <source>
        <dbReference type="Proteomes" id="UP000270866"/>
    </source>
</evidence>
<dbReference type="AlphaFoldDB" id="A0A3L6MVS0"/>
<protein>
    <submittedName>
        <fullName evidence="2">Uncharacterized protein</fullName>
    </submittedName>
</protein>
<feature type="region of interest" description="Disordered" evidence="1">
    <location>
        <begin position="46"/>
        <end position="82"/>
    </location>
</feature>
<evidence type="ECO:0000313" key="2">
    <source>
        <dbReference type="EMBL" id="RKK08186.1"/>
    </source>
</evidence>
<organism evidence="2 3">
    <name type="scientific">Fusarium oxysporum f. sp. cepae</name>
    <dbReference type="NCBI Taxonomy" id="396571"/>
    <lineage>
        <taxon>Eukaryota</taxon>
        <taxon>Fungi</taxon>
        <taxon>Dikarya</taxon>
        <taxon>Ascomycota</taxon>
        <taxon>Pezizomycotina</taxon>
        <taxon>Sordariomycetes</taxon>
        <taxon>Hypocreomycetidae</taxon>
        <taxon>Hypocreales</taxon>
        <taxon>Nectriaceae</taxon>
        <taxon>Fusarium</taxon>
        <taxon>Fusarium oxysporum species complex</taxon>
    </lineage>
</organism>
<dbReference type="EMBL" id="MRCU01000014">
    <property type="protein sequence ID" value="RKK08186.1"/>
    <property type="molecule type" value="Genomic_DNA"/>
</dbReference>
<sequence length="183" mass="21662">MSAKHAERTISYASPEDWDSWSNEFKKLAHAYDLWQYIDPTDRIRWPQRPELPEIRDYPRQADPDDPDSGTMTPGSDYVPPRRIGELTSEGRAEYKHNIRIYSLKETAYRETKKQEQKLVEFVLKTVSATYQKTSCVTGDRLDKWYQELRRSGVVYNERLRPEARDKYHKAVHTVPKINKLNE</sequence>
<reference evidence="2 3" key="1">
    <citation type="journal article" date="2018" name="Sci. Rep.">
        <title>Characterisation of pathogen-specific regions and novel effector candidates in Fusarium oxysporum f. sp. cepae.</title>
        <authorList>
            <person name="Armitage A.D."/>
            <person name="Taylor A."/>
            <person name="Sobczyk M.K."/>
            <person name="Baxter L."/>
            <person name="Greenfield B.P."/>
            <person name="Bates H.J."/>
            <person name="Wilson F."/>
            <person name="Jackson A.C."/>
            <person name="Ott S."/>
            <person name="Harrison R.J."/>
            <person name="Clarkson J.P."/>
        </authorList>
    </citation>
    <scope>NUCLEOTIDE SEQUENCE [LARGE SCALE GENOMIC DNA]</scope>
    <source>
        <strain evidence="2 3">FoC_Fus2</strain>
    </source>
</reference>
<dbReference type="Proteomes" id="UP000270866">
    <property type="component" value="Unassembled WGS sequence"/>
</dbReference>
<accession>A0A3L6MVS0</accession>
<proteinExistence type="predicted"/>